<evidence type="ECO:0000256" key="6">
    <source>
        <dbReference type="SAM" id="Phobius"/>
    </source>
</evidence>
<keyword evidence="2" id="KW-1003">Cell membrane</keyword>
<reference evidence="9" key="1">
    <citation type="journal article" date="2019" name="Int. J. Syst. Evol. Microbiol.">
        <title>The Global Catalogue of Microorganisms (GCM) 10K type strain sequencing project: providing services to taxonomists for standard genome sequencing and annotation.</title>
        <authorList>
            <consortium name="The Broad Institute Genomics Platform"/>
            <consortium name="The Broad Institute Genome Sequencing Center for Infectious Disease"/>
            <person name="Wu L."/>
            <person name="Ma J."/>
        </authorList>
    </citation>
    <scope>NUCLEOTIDE SEQUENCE [LARGE SCALE GENOMIC DNA]</scope>
    <source>
        <strain evidence="9">CGMCC 1.15111</strain>
    </source>
</reference>
<evidence type="ECO:0000256" key="2">
    <source>
        <dbReference type="ARBA" id="ARBA00022475"/>
    </source>
</evidence>
<sequence>MGMLFIILVFYLVPFLIVLVALVDILRSDFEPSQNKLIWVIVVILLPILGSILYLIIGRNQRRMPY</sequence>
<accession>A0ABQ3I8M9</accession>
<organism evidence="8 9">
    <name type="scientific">Roseivirga thermotolerans</name>
    <dbReference type="NCBI Taxonomy" id="1758176"/>
    <lineage>
        <taxon>Bacteria</taxon>
        <taxon>Pseudomonadati</taxon>
        <taxon>Bacteroidota</taxon>
        <taxon>Cytophagia</taxon>
        <taxon>Cytophagales</taxon>
        <taxon>Roseivirgaceae</taxon>
        <taxon>Roseivirga</taxon>
    </lineage>
</organism>
<keyword evidence="9" id="KW-1185">Reference proteome</keyword>
<evidence type="ECO:0000259" key="7">
    <source>
        <dbReference type="Pfam" id="PF13396"/>
    </source>
</evidence>
<evidence type="ECO:0000313" key="8">
    <source>
        <dbReference type="EMBL" id="GHE72376.1"/>
    </source>
</evidence>
<comment type="caution">
    <text evidence="8">The sequence shown here is derived from an EMBL/GenBank/DDBJ whole genome shotgun (WGS) entry which is preliminary data.</text>
</comment>
<dbReference type="Proteomes" id="UP000658258">
    <property type="component" value="Unassembled WGS sequence"/>
</dbReference>
<comment type="subcellular location">
    <subcellularLocation>
        <location evidence="1">Cell membrane</location>
        <topology evidence="1">Multi-pass membrane protein</topology>
    </subcellularLocation>
</comment>
<keyword evidence="5 6" id="KW-0472">Membrane</keyword>
<feature type="transmembrane region" description="Helical" evidence="6">
    <location>
        <begin position="37"/>
        <end position="57"/>
    </location>
</feature>
<proteinExistence type="predicted"/>
<keyword evidence="4 6" id="KW-1133">Transmembrane helix</keyword>
<protein>
    <recommendedName>
        <fullName evidence="7">Cardiolipin synthase N-terminal domain-containing protein</fullName>
    </recommendedName>
</protein>
<evidence type="ECO:0000256" key="4">
    <source>
        <dbReference type="ARBA" id="ARBA00022989"/>
    </source>
</evidence>
<feature type="domain" description="Cardiolipin synthase N-terminal" evidence="7">
    <location>
        <begin position="17"/>
        <end position="59"/>
    </location>
</feature>
<evidence type="ECO:0000313" key="9">
    <source>
        <dbReference type="Proteomes" id="UP000658258"/>
    </source>
</evidence>
<gene>
    <name evidence="8" type="ORF">GCM10011340_30850</name>
</gene>
<dbReference type="InterPro" id="IPR027379">
    <property type="entry name" value="CLS_N"/>
</dbReference>
<dbReference type="EMBL" id="BNAG01000004">
    <property type="protein sequence ID" value="GHE72376.1"/>
    <property type="molecule type" value="Genomic_DNA"/>
</dbReference>
<evidence type="ECO:0000256" key="1">
    <source>
        <dbReference type="ARBA" id="ARBA00004651"/>
    </source>
</evidence>
<dbReference type="Pfam" id="PF13396">
    <property type="entry name" value="PLDc_N"/>
    <property type="match status" value="1"/>
</dbReference>
<keyword evidence="3 6" id="KW-0812">Transmembrane</keyword>
<evidence type="ECO:0000256" key="3">
    <source>
        <dbReference type="ARBA" id="ARBA00022692"/>
    </source>
</evidence>
<name>A0ABQ3I8M9_9BACT</name>
<evidence type="ECO:0000256" key="5">
    <source>
        <dbReference type="ARBA" id="ARBA00023136"/>
    </source>
</evidence>